<reference evidence="7 8" key="1">
    <citation type="journal article" date="2020" name="bioRxiv">
        <title>Metabolic contributions of an alphaproteobacterial endosymbiont in the apicomplexan Cardiosporidium cionae.</title>
        <authorList>
            <person name="Hunter E.S."/>
            <person name="Paight C.J."/>
            <person name="Lane C.E."/>
        </authorList>
    </citation>
    <scope>NUCLEOTIDE SEQUENCE [LARGE SCALE GENOMIC DNA]</scope>
    <source>
        <strain evidence="7">ESH_2018</strain>
    </source>
</reference>
<sequence>MEDRIEPASTILDEATHSSPEGSQKTSVNDSSDEETRCTEIQSLCMRCHENGITKILVQTIPYFRDIVVMSFECSHCGLTNNEVQQVGELEEMGVKISLSVENERDLHRQIIKSEHASFYLPALDFEIAPETQEGICNTLEGILANSIMDLEILLQERREEEVAEKIQAITPSLQAFMEGTELPFQVVLNDPSGQSFIQNLMAPSTDPQLKIEKYLRTAEQLRSMGYHSVEAPPVDEVTKQNELPDSIECGKWDLNKSMEENFIFGDKEESISFPVSCPDCGKDGKNNMCEVEIPLFRKCILMAFSCEFCGAKENEIKPAGAIEDRGRVWNLQVKDEQDLNRDVILSDFASISFPEFDFEMAEGTHGAMISTIEGLIEKVISNLQSYQPFLIGDSAFPDQKKAHDTTISNLRKLVATPFTTPFQLILNDMVDHSFIGPRVSSQKIGTTDTNLVYEYYTRTPEQDEILGITDLKAQQCAEEDKVNEGEGKETNREVG</sequence>
<evidence type="ECO:0000256" key="2">
    <source>
        <dbReference type="ARBA" id="ARBA00022723"/>
    </source>
</evidence>
<comment type="similarity">
    <text evidence="1">Belongs to the ZPR1 family.</text>
</comment>
<comment type="caution">
    <text evidence="7">The sequence shown here is derived from an EMBL/GenBank/DDBJ whole genome shotgun (WGS) entry which is preliminary data.</text>
</comment>
<keyword evidence="2" id="KW-0479">Metal-binding</keyword>
<accession>A0ABQ7JCS6</accession>
<evidence type="ECO:0000313" key="7">
    <source>
        <dbReference type="EMBL" id="KAF8821730.1"/>
    </source>
</evidence>
<dbReference type="InterPro" id="IPR042451">
    <property type="entry name" value="ZPR1_A/B_dom"/>
</dbReference>
<proteinExistence type="inferred from homology"/>
<dbReference type="Pfam" id="PF22794">
    <property type="entry name" value="jr-ZPR1"/>
    <property type="match status" value="2"/>
</dbReference>
<dbReference type="SMART" id="SM00709">
    <property type="entry name" value="Zpr1"/>
    <property type="match status" value="2"/>
</dbReference>
<name>A0ABQ7JCS6_9APIC</name>
<evidence type="ECO:0000313" key="8">
    <source>
        <dbReference type="Proteomes" id="UP000823046"/>
    </source>
</evidence>
<evidence type="ECO:0000256" key="1">
    <source>
        <dbReference type="ARBA" id="ARBA00008354"/>
    </source>
</evidence>
<gene>
    <name evidence="7" type="ORF">IE077_001661</name>
</gene>
<dbReference type="PANTHER" id="PTHR10876">
    <property type="entry name" value="ZINC FINGER PROTEIN ZPR1"/>
    <property type="match status" value="1"/>
</dbReference>
<feature type="domain" description="Zinc finger ZPR1-type" evidence="6">
    <location>
        <begin position="43"/>
        <end position="200"/>
    </location>
</feature>
<dbReference type="InterPro" id="IPR004457">
    <property type="entry name" value="Znf_ZPR1"/>
</dbReference>
<keyword evidence="8" id="KW-1185">Reference proteome</keyword>
<dbReference type="InterPro" id="IPR056180">
    <property type="entry name" value="ZPR1_jr_dom"/>
</dbReference>
<evidence type="ECO:0000256" key="3">
    <source>
        <dbReference type="ARBA" id="ARBA00022771"/>
    </source>
</evidence>
<protein>
    <submittedName>
        <fullName evidence="7">ZPR1 zinc finger domain-containing protein</fullName>
    </submittedName>
</protein>
<dbReference type="Gene3D" id="2.20.25.420">
    <property type="entry name" value="ZPR1, zinc finger domain"/>
    <property type="match status" value="2"/>
</dbReference>
<dbReference type="Gene3D" id="2.60.120.1040">
    <property type="entry name" value="ZPR1, A/B domain"/>
    <property type="match status" value="2"/>
</dbReference>
<evidence type="ECO:0000256" key="5">
    <source>
        <dbReference type="SAM" id="MobiDB-lite"/>
    </source>
</evidence>
<feature type="domain" description="Zinc finger ZPR1-type" evidence="6">
    <location>
        <begin position="276"/>
        <end position="438"/>
    </location>
</feature>
<keyword evidence="3" id="KW-0863">Zinc-finger</keyword>
<dbReference type="NCBIfam" id="TIGR00310">
    <property type="entry name" value="ZPR1_znf"/>
    <property type="match status" value="2"/>
</dbReference>
<evidence type="ECO:0000259" key="6">
    <source>
        <dbReference type="SMART" id="SM00709"/>
    </source>
</evidence>
<dbReference type="EMBL" id="JADAQX010000136">
    <property type="protein sequence ID" value="KAF8821730.1"/>
    <property type="molecule type" value="Genomic_DNA"/>
</dbReference>
<dbReference type="InterPro" id="IPR040141">
    <property type="entry name" value="ZPR1"/>
</dbReference>
<organism evidence="7 8">
    <name type="scientific">Cardiosporidium cionae</name>
    <dbReference type="NCBI Taxonomy" id="476202"/>
    <lineage>
        <taxon>Eukaryota</taxon>
        <taxon>Sar</taxon>
        <taxon>Alveolata</taxon>
        <taxon>Apicomplexa</taxon>
        <taxon>Aconoidasida</taxon>
        <taxon>Nephromycida</taxon>
        <taxon>Cardiosporidium</taxon>
    </lineage>
</organism>
<dbReference type="Proteomes" id="UP000823046">
    <property type="component" value="Unassembled WGS sequence"/>
</dbReference>
<dbReference type="InterPro" id="IPR042452">
    <property type="entry name" value="ZPR1_Znf1/2"/>
</dbReference>
<keyword evidence="4" id="KW-0862">Zinc</keyword>
<evidence type="ECO:0000256" key="4">
    <source>
        <dbReference type="ARBA" id="ARBA00022833"/>
    </source>
</evidence>
<feature type="compositionally biased region" description="Polar residues" evidence="5">
    <location>
        <begin position="17"/>
        <end position="30"/>
    </location>
</feature>
<dbReference type="Pfam" id="PF03367">
    <property type="entry name" value="Zn_ribbon_ZPR1"/>
    <property type="match status" value="2"/>
</dbReference>
<feature type="region of interest" description="Disordered" evidence="5">
    <location>
        <begin position="1"/>
        <end position="34"/>
    </location>
</feature>
<dbReference type="PANTHER" id="PTHR10876:SF0">
    <property type="entry name" value="ZINC FINGER PROTEIN ZPR1"/>
    <property type="match status" value="1"/>
</dbReference>